<name>A0A839E0V5_9PSEU</name>
<dbReference type="AlphaFoldDB" id="A0A839E0V5"/>
<comment type="caution">
    <text evidence="1">The sequence shown here is derived from an EMBL/GenBank/DDBJ whole genome shotgun (WGS) entry which is preliminary data.</text>
</comment>
<reference evidence="1 2" key="1">
    <citation type="submission" date="2020-07" db="EMBL/GenBank/DDBJ databases">
        <title>Sequencing the genomes of 1000 actinobacteria strains.</title>
        <authorList>
            <person name="Klenk H.-P."/>
        </authorList>
    </citation>
    <scope>NUCLEOTIDE SEQUENCE [LARGE SCALE GENOMIC DNA]</scope>
    <source>
        <strain evidence="1 2">DSM 45975</strain>
    </source>
</reference>
<evidence type="ECO:0000313" key="2">
    <source>
        <dbReference type="Proteomes" id="UP000569329"/>
    </source>
</evidence>
<organism evidence="1 2">
    <name type="scientific">Halosaccharopolyspora lacisalsi</name>
    <dbReference type="NCBI Taxonomy" id="1000566"/>
    <lineage>
        <taxon>Bacteria</taxon>
        <taxon>Bacillati</taxon>
        <taxon>Actinomycetota</taxon>
        <taxon>Actinomycetes</taxon>
        <taxon>Pseudonocardiales</taxon>
        <taxon>Pseudonocardiaceae</taxon>
        <taxon>Halosaccharopolyspora</taxon>
    </lineage>
</organism>
<gene>
    <name evidence="1" type="ORF">FHX42_002728</name>
</gene>
<evidence type="ECO:0008006" key="3">
    <source>
        <dbReference type="Google" id="ProtNLM"/>
    </source>
</evidence>
<protein>
    <recommendedName>
        <fullName evidence="3">DUF2191 domain-containing protein</fullName>
    </recommendedName>
</protein>
<dbReference type="Proteomes" id="UP000569329">
    <property type="component" value="Unassembled WGS sequence"/>
</dbReference>
<evidence type="ECO:0000313" key="1">
    <source>
        <dbReference type="EMBL" id="MBA8825377.1"/>
    </source>
</evidence>
<dbReference type="RefSeq" id="WP_182544570.1">
    <property type="nucleotide sequence ID" value="NZ_JACGWZ010000003.1"/>
</dbReference>
<proteinExistence type="predicted"/>
<keyword evidence="2" id="KW-1185">Reference proteome</keyword>
<dbReference type="EMBL" id="JACGWZ010000003">
    <property type="protein sequence ID" value="MBA8825377.1"/>
    <property type="molecule type" value="Genomic_DNA"/>
</dbReference>
<sequence length="86" mass="9768">MTTATRTTITIEGDLLDHLKKRAAMERTTVSALIDEDVRFAELRRSEMESKEVPRFTLPTFDLGEPKPGVDLANNAALRDFMDDER</sequence>
<accession>A0A839E0V5</accession>